<proteinExistence type="predicted"/>
<keyword evidence="2" id="KW-0539">Nucleus</keyword>
<dbReference type="Pfam" id="PF05964">
    <property type="entry name" value="FYRN"/>
    <property type="match status" value="1"/>
</dbReference>
<dbReference type="InterPro" id="IPR003888">
    <property type="entry name" value="FYrich_N"/>
</dbReference>
<feature type="compositionally biased region" description="Basic and acidic residues" evidence="3">
    <location>
        <begin position="1"/>
        <end position="13"/>
    </location>
</feature>
<protein>
    <submittedName>
        <fullName evidence="4">Uncharacterized protein</fullName>
    </submittedName>
</protein>
<dbReference type="PROSITE" id="PS51543">
    <property type="entry name" value="FYRC"/>
    <property type="match status" value="1"/>
</dbReference>
<evidence type="ECO:0000313" key="4">
    <source>
        <dbReference type="EMBL" id="CAK9224019.1"/>
    </source>
</evidence>
<dbReference type="EMBL" id="OZ019896">
    <property type="protein sequence ID" value="CAK9224019.1"/>
    <property type="molecule type" value="Genomic_DNA"/>
</dbReference>
<dbReference type="PANTHER" id="PTHR22715">
    <property type="entry name" value="TRANSFORMING GROWTH FACTOR BETA REGULATED GENE 1"/>
    <property type="match status" value="1"/>
</dbReference>
<reference evidence="4" key="1">
    <citation type="submission" date="2024-02" db="EMBL/GenBank/DDBJ databases">
        <authorList>
            <consortium name="ELIXIR-Norway"/>
            <consortium name="Elixir Norway"/>
        </authorList>
    </citation>
    <scope>NUCLEOTIDE SEQUENCE</scope>
</reference>
<evidence type="ECO:0000256" key="2">
    <source>
        <dbReference type="ARBA" id="ARBA00023242"/>
    </source>
</evidence>
<evidence type="ECO:0000313" key="5">
    <source>
        <dbReference type="Proteomes" id="UP001497512"/>
    </source>
</evidence>
<dbReference type="Pfam" id="PF05965">
    <property type="entry name" value="FYRC"/>
    <property type="match status" value="1"/>
</dbReference>
<dbReference type="InterPro" id="IPR040092">
    <property type="entry name" value="TBRG1"/>
</dbReference>
<dbReference type="Proteomes" id="UP001497512">
    <property type="component" value="Chromosome 4"/>
</dbReference>
<feature type="region of interest" description="Disordered" evidence="3">
    <location>
        <begin position="423"/>
        <end position="522"/>
    </location>
</feature>
<keyword evidence="5" id="KW-1185">Reference proteome</keyword>
<feature type="compositionally biased region" description="Low complexity" evidence="3">
    <location>
        <begin position="929"/>
        <end position="943"/>
    </location>
</feature>
<feature type="region of interest" description="Disordered" evidence="3">
    <location>
        <begin position="1"/>
        <end position="22"/>
    </location>
</feature>
<feature type="compositionally biased region" description="Basic and acidic residues" evidence="3">
    <location>
        <begin position="438"/>
        <end position="449"/>
    </location>
</feature>
<sequence length="1003" mass="109500">MKWREMVREKDDDRDADDSQASVNKQGCVGLRGPVVRTLLLVLNSGKTGGVMSSTLQPECVEGLLSYARLLFAQPQAGKLSILVAAGRQVQTVTSWDPGEQSVEAILKGLAHGKATGDGGCNIKQAIQESLGALFQTSSTNGLAMGIDNKATSVAPKLRKLVTMVRTRLVVVLPHDRVAGDAVHVYHKLVVEALACISLKEHEVESCHAVFLDFSSMLEPAFEPLVTSTAAYGDVHLTTTYYKVLLTQALDLFLDLAYFHLELFAIAVKGMVSRLLELCEGDAVTQHGINYKEMKGDKAGAIDSSTQLVIFQSSLLTNNFPTEAPPLHPISIKNARTTVLYCLKSNASTSQLLAMPCTSIAPTLPEVLQRGPSAKLWENLKNHDTGNLVLALSTDEDMNNNNITHLCVWRDGRFWLHTLGLPESRNGATSTAGNDIADELHHGDNEDSSHPNLGNMLSIAPHRKSSGHNVEKQGGSRHSTKKRKQEEMDENVQVGVAATMRSKKSPTHGSKHLERLSQHFPGTSPDTTLGAPERHSLNLASLVATIRGAFAAEEPLTEQLNNASKCISRLLEFTEKNDLSVFPSTVDSPAVRKELYKKVWVELDSMAKQAKEKTHGQEDLANAIFAASTLEPIVIDEKVAPGLLHPVPPEKPSEYAPINKRRRCEEVPRDAHGRPVYPIKLGPSLQVYDLGKIIWNRPNFHSEKYIWPSGYKSRRAYASMLNSENRIFYRCEIVDDGQAPEFRLTPEDDQSNPVVGISATAVWTVVVKRVGALRIEEGGKKTFANVSGPEYFGYANPTIARLIQQLPNAEKCTKYRRQEYLPNVPMRTSGDTEPMHGGSTAVVPPDFPASPGHETIPHELNTSSSVSGDDSSPVQATAAAVGQTFHQESAEGVVGPAQAEDAPPPPAPPPPPPLVNTAEEPCVQGGLVPSPSSTTTTTTTTPPCKDESLEPLSWLSEFYITRNRKGIGDFPKRFADCNPGSLFNHYWSAKLRRLQTFELDGRK</sequence>
<comment type="subcellular location">
    <subcellularLocation>
        <location evidence="1">Nucleus</location>
    </subcellularLocation>
</comment>
<accession>A0ABP0UKT2</accession>
<feature type="region of interest" description="Disordered" evidence="3">
    <location>
        <begin position="824"/>
        <end position="948"/>
    </location>
</feature>
<feature type="compositionally biased region" description="Pro residues" evidence="3">
    <location>
        <begin position="902"/>
        <end position="914"/>
    </location>
</feature>
<dbReference type="PANTHER" id="PTHR22715:SF0">
    <property type="entry name" value="TRANSFORMING GROWTH FACTOR BETA REGULATOR 1"/>
    <property type="match status" value="1"/>
</dbReference>
<name>A0ABP0UKT2_9BRYO</name>
<feature type="compositionally biased region" description="Basic residues" evidence="3">
    <location>
        <begin position="501"/>
        <end position="510"/>
    </location>
</feature>
<dbReference type="SMART" id="SM00542">
    <property type="entry name" value="FYRC"/>
    <property type="match status" value="1"/>
</dbReference>
<evidence type="ECO:0000256" key="1">
    <source>
        <dbReference type="ARBA" id="ARBA00004123"/>
    </source>
</evidence>
<gene>
    <name evidence="4" type="ORF">CSSPTR1EN2_LOCUS17122</name>
</gene>
<dbReference type="Gene3D" id="3.30.160.360">
    <property type="match status" value="1"/>
</dbReference>
<evidence type="ECO:0000256" key="3">
    <source>
        <dbReference type="SAM" id="MobiDB-lite"/>
    </source>
</evidence>
<dbReference type="PROSITE" id="PS51542">
    <property type="entry name" value="FYRN"/>
    <property type="match status" value="1"/>
</dbReference>
<feature type="compositionally biased region" description="Low complexity" evidence="3">
    <location>
        <begin position="863"/>
        <end position="872"/>
    </location>
</feature>
<organism evidence="4 5">
    <name type="scientific">Sphagnum troendelagicum</name>
    <dbReference type="NCBI Taxonomy" id="128251"/>
    <lineage>
        <taxon>Eukaryota</taxon>
        <taxon>Viridiplantae</taxon>
        <taxon>Streptophyta</taxon>
        <taxon>Embryophyta</taxon>
        <taxon>Bryophyta</taxon>
        <taxon>Sphagnophytina</taxon>
        <taxon>Sphagnopsida</taxon>
        <taxon>Sphagnales</taxon>
        <taxon>Sphagnaceae</taxon>
        <taxon>Sphagnum</taxon>
    </lineage>
</organism>
<dbReference type="InterPro" id="IPR003889">
    <property type="entry name" value="FYrich_C"/>
</dbReference>
<dbReference type="SMART" id="SM00541">
    <property type="entry name" value="FYRN"/>
    <property type="match status" value="1"/>
</dbReference>